<gene>
    <name evidence="8" type="ORF">EV193_101156</name>
</gene>
<dbReference type="PANTHER" id="PTHR43343:SF3">
    <property type="entry name" value="PROTEASE DO-LIKE 8, CHLOROPLASTIC"/>
    <property type="match status" value="1"/>
</dbReference>
<keyword evidence="9" id="KW-1185">Reference proteome</keyword>
<name>A0A4Q7L6Q0_9PSEU</name>
<keyword evidence="6" id="KW-1133">Transmembrane helix</keyword>
<dbReference type="FunFam" id="2.40.10.10:FF:000001">
    <property type="entry name" value="Periplasmic serine protease DegS"/>
    <property type="match status" value="1"/>
</dbReference>
<dbReference type="SMART" id="SM00228">
    <property type="entry name" value="PDZ"/>
    <property type="match status" value="1"/>
</dbReference>
<dbReference type="Pfam" id="PF13365">
    <property type="entry name" value="Trypsin_2"/>
    <property type="match status" value="1"/>
</dbReference>
<dbReference type="Proteomes" id="UP000294257">
    <property type="component" value="Unassembled WGS sequence"/>
</dbReference>
<dbReference type="SUPFAM" id="SSF50156">
    <property type="entry name" value="PDZ domain-like"/>
    <property type="match status" value="1"/>
</dbReference>
<dbReference type="CDD" id="cd06779">
    <property type="entry name" value="cpPDZ_Deg_HtrA-like"/>
    <property type="match status" value="1"/>
</dbReference>
<protein>
    <submittedName>
        <fullName evidence="8">S1-C subfamily serine protease</fullName>
    </submittedName>
</protein>
<dbReference type="InterPro" id="IPR001478">
    <property type="entry name" value="PDZ"/>
</dbReference>
<sequence>MSEQSNNGNGDERAPEHRLGPRPITRTPVDPAQAAVFGRPGGVDSAFAPPPGGTGGPRIGQRSLGMAPPPAEALVSAFGRPPGQPDTVLQRPPDAAPPDDGKDDPLWAGKGDEPNPWRDPGAGAMIGPPAVGPEDSDDEKKSKPTTPGSMLSLSQVLFGRTVKPLALGVLGLVALLIGTVGGVAGWFLANQGEDLTDGSVTLSEVSPGKERQAGSIAEIAGRVTRGVVSIEVRGNQLAGVGSGVVIQAGGYIVTNDHVVAPASRDTSAKITAVFNDGTRAPARVVGRDPKTDLAVVKVEVTNPTVVQLGNSDSLKVGDTVVAIGSPLGLADTVTEGIVSALHRPVTAAGDNGEPPISYDAIQTDAAINKGNSGGALVDSTGALVGINSSIRSSEGNDGSIGLGFAIPVNAVKRIAESLIQTGKVQHADLGVNARSVSAETSEGALVVNVQADSAGAKAGIQQDDVITKIGDRTVRNAAELTVAVRQHAIGATVPVQLARQGSQLTVQVTLQSD</sequence>
<dbReference type="InterPro" id="IPR036034">
    <property type="entry name" value="PDZ_sf"/>
</dbReference>
<feature type="compositionally biased region" description="Basic and acidic residues" evidence="5">
    <location>
        <begin position="99"/>
        <end position="116"/>
    </location>
</feature>
<evidence type="ECO:0000256" key="3">
    <source>
        <dbReference type="ARBA" id="ARBA00022801"/>
    </source>
</evidence>
<dbReference type="InterPro" id="IPR009003">
    <property type="entry name" value="Peptidase_S1_PA"/>
</dbReference>
<dbReference type="PRINTS" id="PR00834">
    <property type="entry name" value="PROTEASES2C"/>
</dbReference>
<feature type="compositionally biased region" description="Basic and acidic residues" evidence="5">
    <location>
        <begin position="10"/>
        <end position="19"/>
    </location>
</feature>
<dbReference type="InterPro" id="IPR051201">
    <property type="entry name" value="Chloro_Bact_Ser_Proteases"/>
</dbReference>
<dbReference type="GO" id="GO:0006508">
    <property type="term" value="P:proteolysis"/>
    <property type="evidence" value="ECO:0007669"/>
    <property type="project" value="UniProtKB-KW"/>
</dbReference>
<reference evidence="8 9" key="1">
    <citation type="submission" date="2019-02" db="EMBL/GenBank/DDBJ databases">
        <title>Genomic Encyclopedia of Type Strains, Phase IV (KMG-IV): sequencing the most valuable type-strain genomes for metagenomic binning, comparative biology and taxonomic classification.</title>
        <authorList>
            <person name="Goeker M."/>
        </authorList>
    </citation>
    <scope>NUCLEOTIDE SEQUENCE [LARGE SCALE GENOMIC DNA]</scope>
    <source>
        <strain evidence="8 9">DSM 101727</strain>
    </source>
</reference>
<dbReference type="GO" id="GO:0004252">
    <property type="term" value="F:serine-type endopeptidase activity"/>
    <property type="evidence" value="ECO:0007669"/>
    <property type="project" value="InterPro"/>
</dbReference>
<evidence type="ECO:0000256" key="2">
    <source>
        <dbReference type="ARBA" id="ARBA00022670"/>
    </source>
</evidence>
<feature type="region of interest" description="Disordered" evidence="5">
    <location>
        <begin position="1"/>
        <end position="150"/>
    </location>
</feature>
<keyword evidence="6" id="KW-0812">Transmembrane</keyword>
<dbReference type="InterPro" id="IPR001940">
    <property type="entry name" value="Peptidase_S1C"/>
</dbReference>
<evidence type="ECO:0000313" key="9">
    <source>
        <dbReference type="Proteomes" id="UP000294257"/>
    </source>
</evidence>
<evidence type="ECO:0000259" key="7">
    <source>
        <dbReference type="SMART" id="SM00228"/>
    </source>
</evidence>
<dbReference type="RefSeq" id="WP_130341982.1">
    <property type="nucleotide sequence ID" value="NZ_SGWQ01000001.1"/>
</dbReference>
<proteinExistence type="inferred from homology"/>
<feature type="transmembrane region" description="Helical" evidence="6">
    <location>
        <begin position="165"/>
        <end position="189"/>
    </location>
</feature>
<dbReference type="Gene3D" id="2.40.10.10">
    <property type="entry name" value="Trypsin-like serine proteases"/>
    <property type="match status" value="2"/>
</dbReference>
<accession>A0A4Q7L6Q0</accession>
<dbReference type="PANTHER" id="PTHR43343">
    <property type="entry name" value="PEPTIDASE S12"/>
    <property type="match status" value="1"/>
</dbReference>
<comment type="similarity">
    <text evidence="1">Belongs to the peptidase S1C family.</text>
</comment>
<keyword evidence="6" id="KW-0472">Membrane</keyword>
<evidence type="ECO:0000256" key="6">
    <source>
        <dbReference type="SAM" id="Phobius"/>
    </source>
</evidence>
<organism evidence="8 9">
    <name type="scientific">Herbihabitans rhizosphaerae</name>
    <dbReference type="NCBI Taxonomy" id="1872711"/>
    <lineage>
        <taxon>Bacteria</taxon>
        <taxon>Bacillati</taxon>
        <taxon>Actinomycetota</taxon>
        <taxon>Actinomycetes</taxon>
        <taxon>Pseudonocardiales</taxon>
        <taxon>Pseudonocardiaceae</taxon>
        <taxon>Herbihabitans</taxon>
    </lineage>
</organism>
<keyword evidence="4" id="KW-0720">Serine protease</keyword>
<evidence type="ECO:0000256" key="5">
    <source>
        <dbReference type="SAM" id="MobiDB-lite"/>
    </source>
</evidence>
<dbReference type="Gene3D" id="2.30.42.10">
    <property type="match status" value="1"/>
</dbReference>
<dbReference type="AlphaFoldDB" id="A0A4Q7L6Q0"/>
<evidence type="ECO:0000256" key="1">
    <source>
        <dbReference type="ARBA" id="ARBA00010541"/>
    </source>
</evidence>
<keyword evidence="2 8" id="KW-0645">Protease</keyword>
<dbReference type="InterPro" id="IPR043504">
    <property type="entry name" value="Peptidase_S1_PA_chymotrypsin"/>
</dbReference>
<comment type="caution">
    <text evidence="8">The sequence shown here is derived from an EMBL/GenBank/DDBJ whole genome shotgun (WGS) entry which is preliminary data.</text>
</comment>
<keyword evidence="3" id="KW-0378">Hydrolase</keyword>
<evidence type="ECO:0000313" key="8">
    <source>
        <dbReference type="EMBL" id="RZS44281.1"/>
    </source>
</evidence>
<evidence type="ECO:0000256" key="4">
    <source>
        <dbReference type="ARBA" id="ARBA00022825"/>
    </source>
</evidence>
<dbReference type="OrthoDB" id="9758917at2"/>
<feature type="domain" description="PDZ" evidence="7">
    <location>
        <begin position="427"/>
        <end position="501"/>
    </location>
</feature>
<dbReference type="SUPFAM" id="SSF50494">
    <property type="entry name" value="Trypsin-like serine proteases"/>
    <property type="match status" value="1"/>
</dbReference>
<dbReference type="Pfam" id="PF13180">
    <property type="entry name" value="PDZ_2"/>
    <property type="match status" value="1"/>
</dbReference>
<dbReference type="EMBL" id="SGWQ01000001">
    <property type="protein sequence ID" value="RZS44281.1"/>
    <property type="molecule type" value="Genomic_DNA"/>
</dbReference>